<evidence type="ECO:0000313" key="4">
    <source>
        <dbReference type="Proteomes" id="UP000007879"/>
    </source>
</evidence>
<evidence type="ECO:0000313" key="3">
    <source>
        <dbReference type="EnsemblMetazoa" id="XP_019860996.1"/>
    </source>
</evidence>
<reference evidence="3" key="2">
    <citation type="submission" date="2024-06" db="UniProtKB">
        <authorList>
            <consortium name="EnsemblMetazoa"/>
        </authorList>
    </citation>
    <scope>IDENTIFICATION</scope>
</reference>
<name>A0AAN0JVR2_AMPQE</name>
<protein>
    <recommendedName>
        <fullName evidence="2">RAD3-like helicase DEAD domain-containing protein</fullName>
    </recommendedName>
</protein>
<dbReference type="GO" id="GO:0003677">
    <property type="term" value="F:DNA binding"/>
    <property type="evidence" value="ECO:0007669"/>
    <property type="project" value="InterPro"/>
</dbReference>
<dbReference type="GO" id="GO:0005634">
    <property type="term" value="C:nucleus"/>
    <property type="evidence" value="ECO:0007669"/>
    <property type="project" value="TreeGrafter"/>
</dbReference>
<proteinExistence type="predicted"/>
<dbReference type="Gene3D" id="3.40.50.300">
    <property type="entry name" value="P-loop containing nucleotide triphosphate hydrolases"/>
    <property type="match status" value="1"/>
</dbReference>
<feature type="domain" description="RAD3-like helicase DEAD" evidence="2">
    <location>
        <begin position="17"/>
        <end position="72"/>
    </location>
</feature>
<evidence type="ECO:0000259" key="2">
    <source>
        <dbReference type="Pfam" id="PF06733"/>
    </source>
</evidence>
<feature type="transmembrane region" description="Helical" evidence="1">
    <location>
        <begin position="99"/>
        <end position="121"/>
    </location>
</feature>
<dbReference type="GO" id="GO:0006289">
    <property type="term" value="P:nucleotide-excision repair"/>
    <property type="evidence" value="ECO:0007669"/>
    <property type="project" value="TreeGrafter"/>
</dbReference>
<dbReference type="InterPro" id="IPR045028">
    <property type="entry name" value="DinG/Rad3-like"/>
</dbReference>
<dbReference type="EnsemblMetazoa" id="XM_020005437.1">
    <property type="protein sequence ID" value="XP_019860996.1"/>
    <property type="gene ID" value="LOC109589332"/>
</dbReference>
<dbReference type="KEGG" id="aqu:109589332"/>
<dbReference type="InterPro" id="IPR010614">
    <property type="entry name" value="RAD3-like_helicase_DEAD"/>
</dbReference>
<keyword evidence="1" id="KW-1133">Transmembrane helix</keyword>
<dbReference type="Pfam" id="PF06733">
    <property type="entry name" value="DEAD_2"/>
    <property type="match status" value="1"/>
</dbReference>
<dbReference type="GeneID" id="109589332"/>
<dbReference type="InterPro" id="IPR027417">
    <property type="entry name" value="P-loop_NTPase"/>
</dbReference>
<dbReference type="GO" id="GO:0005524">
    <property type="term" value="F:ATP binding"/>
    <property type="evidence" value="ECO:0007669"/>
    <property type="project" value="InterPro"/>
</dbReference>
<keyword evidence="1" id="KW-0812">Transmembrane</keyword>
<dbReference type="PANTHER" id="PTHR11472">
    <property type="entry name" value="DNA REPAIR DEAD HELICASE RAD3/XP-D SUBFAMILY MEMBER"/>
    <property type="match status" value="1"/>
</dbReference>
<reference evidence="4" key="1">
    <citation type="journal article" date="2010" name="Nature">
        <title>The Amphimedon queenslandica genome and the evolution of animal complexity.</title>
        <authorList>
            <person name="Srivastava M."/>
            <person name="Simakov O."/>
            <person name="Chapman J."/>
            <person name="Fahey B."/>
            <person name="Gauthier M.E."/>
            <person name="Mitros T."/>
            <person name="Richards G.S."/>
            <person name="Conaco C."/>
            <person name="Dacre M."/>
            <person name="Hellsten U."/>
            <person name="Larroux C."/>
            <person name="Putnam N.H."/>
            <person name="Stanke M."/>
            <person name="Adamska M."/>
            <person name="Darling A."/>
            <person name="Degnan S.M."/>
            <person name="Oakley T.H."/>
            <person name="Plachetzki D.C."/>
            <person name="Zhai Y."/>
            <person name="Adamski M."/>
            <person name="Calcino A."/>
            <person name="Cummins S.F."/>
            <person name="Goodstein D.M."/>
            <person name="Harris C."/>
            <person name="Jackson D.J."/>
            <person name="Leys S.P."/>
            <person name="Shu S."/>
            <person name="Woodcroft B.J."/>
            <person name="Vervoort M."/>
            <person name="Kosik K.S."/>
            <person name="Manning G."/>
            <person name="Degnan B.M."/>
            <person name="Rokhsar D.S."/>
        </authorList>
    </citation>
    <scope>NUCLEOTIDE SEQUENCE [LARGE SCALE GENOMIC DNA]</scope>
</reference>
<sequence>MDIPQQPVTHKPMRIFYGTRTHKQITQITHELARTAYSNTPMVILASRDHTCIHPQVSTSRNKKEECKALIDYKYVCMDIPTHSLSQIKLVTLQGIYKYLNNSIVVLLSLYQLILVGYIVLKCSRHS</sequence>
<keyword evidence="1" id="KW-0472">Membrane</keyword>
<accession>A0AAN0JVR2</accession>
<keyword evidence="4" id="KW-1185">Reference proteome</keyword>
<organism evidence="3 4">
    <name type="scientific">Amphimedon queenslandica</name>
    <name type="common">Sponge</name>
    <dbReference type="NCBI Taxonomy" id="400682"/>
    <lineage>
        <taxon>Eukaryota</taxon>
        <taxon>Metazoa</taxon>
        <taxon>Porifera</taxon>
        <taxon>Demospongiae</taxon>
        <taxon>Heteroscleromorpha</taxon>
        <taxon>Haplosclerida</taxon>
        <taxon>Niphatidae</taxon>
        <taxon>Amphimedon</taxon>
    </lineage>
</organism>
<dbReference type="RefSeq" id="XP_019860996.1">
    <property type="nucleotide sequence ID" value="XM_020005437.1"/>
</dbReference>
<dbReference type="PANTHER" id="PTHR11472:SF47">
    <property type="entry name" value="FANCONI ANEMIA GROUP J PROTEIN"/>
    <property type="match status" value="1"/>
</dbReference>
<dbReference type="GO" id="GO:1990918">
    <property type="term" value="P:double-strand break repair involved in meiotic recombination"/>
    <property type="evidence" value="ECO:0007669"/>
    <property type="project" value="TreeGrafter"/>
</dbReference>
<evidence type="ECO:0000256" key="1">
    <source>
        <dbReference type="SAM" id="Phobius"/>
    </source>
</evidence>
<dbReference type="GO" id="GO:0003678">
    <property type="term" value="F:DNA helicase activity"/>
    <property type="evidence" value="ECO:0007669"/>
    <property type="project" value="InterPro"/>
</dbReference>
<dbReference type="AlphaFoldDB" id="A0AAN0JVR2"/>
<dbReference type="Proteomes" id="UP000007879">
    <property type="component" value="Unassembled WGS sequence"/>
</dbReference>